<feature type="compositionally biased region" description="Low complexity" evidence="1">
    <location>
        <begin position="33"/>
        <end position="56"/>
    </location>
</feature>
<feature type="compositionally biased region" description="Polar residues" evidence="1">
    <location>
        <begin position="1"/>
        <end position="10"/>
    </location>
</feature>
<protein>
    <recommendedName>
        <fullName evidence="4">CCHC-type domain-containing protein</fullName>
    </recommendedName>
</protein>
<dbReference type="Proteomes" id="UP000235672">
    <property type="component" value="Unassembled WGS sequence"/>
</dbReference>
<evidence type="ECO:0000313" key="3">
    <source>
        <dbReference type="Proteomes" id="UP000235672"/>
    </source>
</evidence>
<feature type="compositionally biased region" description="Basic and acidic residues" evidence="1">
    <location>
        <begin position="257"/>
        <end position="276"/>
    </location>
</feature>
<evidence type="ECO:0008006" key="4">
    <source>
        <dbReference type="Google" id="ProtNLM"/>
    </source>
</evidence>
<evidence type="ECO:0000256" key="1">
    <source>
        <dbReference type="SAM" id="MobiDB-lite"/>
    </source>
</evidence>
<accession>A0A2J6QIL1</accession>
<name>A0A2J6QIL1_9HELO</name>
<gene>
    <name evidence="2" type="ORF">NA56DRAFT_654757</name>
</gene>
<feature type="compositionally biased region" description="Basic and acidic residues" evidence="1">
    <location>
        <begin position="209"/>
        <end position="241"/>
    </location>
</feature>
<keyword evidence="3" id="KW-1185">Reference proteome</keyword>
<feature type="region of interest" description="Disordered" evidence="1">
    <location>
        <begin position="1"/>
        <end position="57"/>
    </location>
</feature>
<reference evidence="2 3" key="1">
    <citation type="submission" date="2016-05" db="EMBL/GenBank/DDBJ databases">
        <title>A degradative enzymes factory behind the ericoid mycorrhizal symbiosis.</title>
        <authorList>
            <consortium name="DOE Joint Genome Institute"/>
            <person name="Martino E."/>
            <person name="Morin E."/>
            <person name="Grelet G."/>
            <person name="Kuo A."/>
            <person name="Kohler A."/>
            <person name="Daghino S."/>
            <person name="Barry K."/>
            <person name="Choi C."/>
            <person name="Cichocki N."/>
            <person name="Clum A."/>
            <person name="Copeland A."/>
            <person name="Hainaut M."/>
            <person name="Haridas S."/>
            <person name="Labutti K."/>
            <person name="Lindquist E."/>
            <person name="Lipzen A."/>
            <person name="Khouja H.-R."/>
            <person name="Murat C."/>
            <person name="Ohm R."/>
            <person name="Olson A."/>
            <person name="Spatafora J."/>
            <person name="Veneault-Fourrey C."/>
            <person name="Henrissat B."/>
            <person name="Grigoriev I."/>
            <person name="Martin F."/>
            <person name="Perotto S."/>
        </authorList>
    </citation>
    <scope>NUCLEOTIDE SEQUENCE [LARGE SCALE GENOMIC DNA]</scope>
    <source>
        <strain evidence="2 3">UAMH 7357</strain>
    </source>
</reference>
<dbReference type="OrthoDB" id="4777753at2759"/>
<proteinExistence type="predicted"/>
<sequence length="283" mass="32617">MPPQTQQNWTPPAPRYQGAMPPQPQQNWTQPAPGNQGPQNQNRGQNRRNNQQQPRNSDGKLCGNCELQGHLTKDCVKVDSNGYVNACPAHNTRRHNLWTCQAKHSEKELKFWLWISRDGLPQLAWGEDMTRSMDLLNTNPPCRPWTKEYAIKKLRENPDYWKTWPYNYKSGTGQKFLGHDPAWNFPANIHNQRDTRLGPNGHHRTAQGSERRRGSASPTREETRPSARDRSPLLKVEKMKDAEDDNSSELYKTPVYFDKESDRTGDKDTGYVKTEDQSPLITL</sequence>
<dbReference type="AlphaFoldDB" id="A0A2J6QIL1"/>
<dbReference type="EMBL" id="KZ613468">
    <property type="protein sequence ID" value="PMD26100.1"/>
    <property type="molecule type" value="Genomic_DNA"/>
</dbReference>
<evidence type="ECO:0000313" key="2">
    <source>
        <dbReference type="EMBL" id="PMD26100.1"/>
    </source>
</evidence>
<feature type="region of interest" description="Disordered" evidence="1">
    <location>
        <begin position="187"/>
        <end position="283"/>
    </location>
</feature>
<organism evidence="2 3">
    <name type="scientific">Hyaloscypha hepaticicola</name>
    <dbReference type="NCBI Taxonomy" id="2082293"/>
    <lineage>
        <taxon>Eukaryota</taxon>
        <taxon>Fungi</taxon>
        <taxon>Dikarya</taxon>
        <taxon>Ascomycota</taxon>
        <taxon>Pezizomycotina</taxon>
        <taxon>Leotiomycetes</taxon>
        <taxon>Helotiales</taxon>
        <taxon>Hyaloscyphaceae</taxon>
        <taxon>Hyaloscypha</taxon>
    </lineage>
</organism>